<evidence type="ECO:0000256" key="1">
    <source>
        <dbReference type="ARBA" id="ARBA00007727"/>
    </source>
</evidence>
<reference evidence="4" key="1">
    <citation type="submission" date="2020-04" db="EMBL/GenBank/DDBJ databases">
        <authorList>
            <person name="Alioto T."/>
            <person name="Alioto T."/>
            <person name="Gomez Garrido J."/>
        </authorList>
    </citation>
    <scope>NUCLEOTIDE SEQUENCE</scope>
    <source>
        <strain evidence="4">A484AB</strain>
    </source>
</reference>
<dbReference type="InterPro" id="IPR029962">
    <property type="entry name" value="TBL"/>
</dbReference>
<sequence length="447" mass="51366">MFWSTVKSESLVTYKKDQGQRSIFSPPSPSPLSVLPATPPPYHFHNSPSRARPNPNTFKVHFPYPLQLQQAFTDQTHVHGIPRSVEEQQTEAIGILSVAVESSLKRLRRQLELDLTCDWMNGKWVQDTTIVYREGALSGYRHCLVDDRQNCKRNRNDSPYLGYRWALIDKSCEAKRIRFTRKHFLTIVSNKKIAFVGDSLTRNMFQSLACLLYVPYDKKEMVEEHMYKYRYPDFNVTIEFINSNYLVKQTKSDCDSDTTVKLATVPCLDIQTVDPTWATRAGEFDILMLATGGWWEHDLQMRQASSGDDSSFIKSQNAIRTALMTVMDYLGQPEFHGKRLYWRCAEVSHFFGGEWNTGGQCKRSAPSNHSLYNPVSLFIEQAVIDSISSTSSNIKLFDITKMSSYRQDAHPSSQTKTTAPTDCKHWCLPGVPDHWNEIWLNILNNDF</sequence>
<accession>A0A6S7G267</accession>
<dbReference type="Pfam" id="PF13839">
    <property type="entry name" value="PC-Esterase"/>
    <property type="match status" value="1"/>
</dbReference>
<name>A0A6S7G267_PARCT</name>
<evidence type="ECO:0000259" key="3">
    <source>
        <dbReference type="Pfam" id="PF13839"/>
    </source>
</evidence>
<feature type="compositionally biased region" description="Polar residues" evidence="2">
    <location>
        <begin position="46"/>
        <end position="56"/>
    </location>
</feature>
<feature type="domain" description="Trichome birefringence-like C-terminal" evidence="3">
    <location>
        <begin position="178"/>
        <end position="440"/>
    </location>
</feature>
<dbReference type="AlphaFoldDB" id="A0A6S7G267"/>
<keyword evidence="5" id="KW-1185">Reference proteome</keyword>
<dbReference type="OrthoDB" id="630188at2759"/>
<dbReference type="GO" id="GO:0016413">
    <property type="term" value="F:O-acetyltransferase activity"/>
    <property type="evidence" value="ECO:0007669"/>
    <property type="project" value="InterPro"/>
</dbReference>
<dbReference type="Proteomes" id="UP001152795">
    <property type="component" value="Unassembled WGS sequence"/>
</dbReference>
<protein>
    <recommendedName>
        <fullName evidence="3">Trichome birefringence-like C-terminal domain-containing protein</fullName>
    </recommendedName>
</protein>
<organism evidence="4 5">
    <name type="scientific">Paramuricea clavata</name>
    <name type="common">Red gorgonian</name>
    <name type="synonym">Violescent sea-whip</name>
    <dbReference type="NCBI Taxonomy" id="317549"/>
    <lineage>
        <taxon>Eukaryota</taxon>
        <taxon>Metazoa</taxon>
        <taxon>Cnidaria</taxon>
        <taxon>Anthozoa</taxon>
        <taxon>Octocorallia</taxon>
        <taxon>Malacalcyonacea</taxon>
        <taxon>Plexauridae</taxon>
        <taxon>Paramuricea</taxon>
    </lineage>
</organism>
<dbReference type="PANTHER" id="PTHR32285:SF48">
    <property type="entry name" value="PROTEIN TRICHOME BIREFRINGENCE-LIKE 19"/>
    <property type="match status" value="1"/>
</dbReference>
<evidence type="ECO:0000313" key="5">
    <source>
        <dbReference type="Proteomes" id="UP001152795"/>
    </source>
</evidence>
<dbReference type="PANTHER" id="PTHR32285">
    <property type="entry name" value="PROTEIN TRICHOME BIREFRINGENCE-LIKE 9-RELATED"/>
    <property type="match status" value="1"/>
</dbReference>
<evidence type="ECO:0000256" key="2">
    <source>
        <dbReference type="SAM" id="MobiDB-lite"/>
    </source>
</evidence>
<evidence type="ECO:0000313" key="4">
    <source>
        <dbReference type="EMBL" id="CAB3984343.1"/>
    </source>
</evidence>
<dbReference type="GO" id="GO:0005794">
    <property type="term" value="C:Golgi apparatus"/>
    <property type="evidence" value="ECO:0007669"/>
    <property type="project" value="TreeGrafter"/>
</dbReference>
<dbReference type="InterPro" id="IPR026057">
    <property type="entry name" value="TBL_C"/>
</dbReference>
<feature type="region of interest" description="Disordered" evidence="2">
    <location>
        <begin position="17"/>
        <end position="56"/>
    </location>
</feature>
<proteinExistence type="inferred from homology"/>
<comment type="similarity">
    <text evidence="1">Belongs to the PC-esterase family. TBL subfamily.</text>
</comment>
<dbReference type="EMBL" id="CACRXK020000725">
    <property type="protein sequence ID" value="CAB3984343.1"/>
    <property type="molecule type" value="Genomic_DNA"/>
</dbReference>
<comment type="caution">
    <text evidence="4">The sequence shown here is derived from an EMBL/GenBank/DDBJ whole genome shotgun (WGS) entry which is preliminary data.</text>
</comment>
<gene>
    <name evidence="4" type="ORF">PACLA_8A012696</name>
</gene>